<dbReference type="PANTHER" id="PTHR11923">
    <property type="entry name" value="SCAVENGER RECEPTOR CLASS B TYPE-1 SR-B1"/>
    <property type="match status" value="1"/>
</dbReference>
<dbReference type="Pfam" id="PF01130">
    <property type="entry name" value="CD36"/>
    <property type="match status" value="1"/>
</dbReference>
<dbReference type="GeneTree" id="ENSGT00940000153372"/>
<comment type="subcellular location">
    <subcellularLocation>
        <location evidence="1">Membrane</location>
    </subcellularLocation>
</comment>
<dbReference type="GO" id="GO:0005764">
    <property type="term" value="C:lysosome"/>
    <property type="evidence" value="ECO:0007669"/>
    <property type="project" value="InterPro"/>
</dbReference>
<dbReference type="GO" id="GO:0006622">
    <property type="term" value="P:protein targeting to lysosome"/>
    <property type="evidence" value="ECO:0007669"/>
    <property type="project" value="TreeGrafter"/>
</dbReference>
<dbReference type="GO" id="GO:0016020">
    <property type="term" value="C:membrane"/>
    <property type="evidence" value="ECO:0007669"/>
    <property type="project" value="UniProtKB-SubCell"/>
</dbReference>
<evidence type="ECO:0000256" key="6">
    <source>
        <dbReference type="ARBA" id="ARBA00023180"/>
    </source>
</evidence>
<gene>
    <name evidence="8" type="primary">SCARB2</name>
</gene>
<comment type="similarity">
    <text evidence="2">Belongs to the CD36 family.</text>
</comment>
<dbReference type="Ensembl" id="ENSSFOT00015039562.1">
    <property type="protein sequence ID" value="ENSSFOP00015071049.1"/>
    <property type="gene ID" value="ENSSFOG00015021550.2"/>
</dbReference>
<keyword evidence="3 7" id="KW-0812">Transmembrane</keyword>
<reference evidence="8 9" key="1">
    <citation type="submission" date="2019-04" db="EMBL/GenBank/DDBJ databases">
        <authorList>
            <consortium name="Wellcome Sanger Institute Data Sharing"/>
        </authorList>
    </citation>
    <scope>NUCLEOTIDE SEQUENCE [LARGE SCALE GENOMIC DNA]</scope>
</reference>
<evidence type="ECO:0000256" key="1">
    <source>
        <dbReference type="ARBA" id="ARBA00004370"/>
    </source>
</evidence>
<dbReference type="PRINTS" id="PR01611">
    <property type="entry name" value="LIMPII"/>
</dbReference>
<dbReference type="PRINTS" id="PR01609">
    <property type="entry name" value="CD36FAMILY"/>
</dbReference>
<evidence type="ECO:0000256" key="7">
    <source>
        <dbReference type="SAM" id="Phobius"/>
    </source>
</evidence>
<keyword evidence="4 7" id="KW-1133">Transmembrane helix</keyword>
<dbReference type="AlphaFoldDB" id="A0A8D0CHX0"/>
<evidence type="ECO:0000256" key="4">
    <source>
        <dbReference type="ARBA" id="ARBA00022989"/>
    </source>
</evidence>
<keyword evidence="9" id="KW-1185">Reference proteome</keyword>
<dbReference type="InterPro" id="IPR002159">
    <property type="entry name" value="CD36_fam"/>
</dbReference>
<dbReference type="GO" id="GO:0005044">
    <property type="term" value="F:scavenger receptor activity"/>
    <property type="evidence" value="ECO:0007669"/>
    <property type="project" value="InterPro"/>
</dbReference>
<evidence type="ECO:0000256" key="5">
    <source>
        <dbReference type="ARBA" id="ARBA00023136"/>
    </source>
</evidence>
<accession>A0A8D0CHX0</accession>
<evidence type="ECO:0000313" key="9">
    <source>
        <dbReference type="Proteomes" id="UP000694397"/>
    </source>
</evidence>
<evidence type="ECO:0000256" key="2">
    <source>
        <dbReference type="ARBA" id="ARBA00010532"/>
    </source>
</evidence>
<keyword evidence="5 7" id="KW-0472">Membrane</keyword>
<name>A0A8D0CHX0_SCLFO</name>
<dbReference type="PANTHER" id="PTHR11923:SF112">
    <property type="entry name" value="LYSOSOME MEMBRANE PROTEIN 2"/>
    <property type="match status" value="1"/>
</dbReference>
<protein>
    <submittedName>
        <fullName evidence="8">Scavenger receptor class B member 2</fullName>
    </submittedName>
</protein>
<dbReference type="Proteomes" id="UP000694397">
    <property type="component" value="Chromosome 6"/>
</dbReference>
<dbReference type="GO" id="GO:0006898">
    <property type="term" value="P:receptor-mediated endocytosis"/>
    <property type="evidence" value="ECO:0007669"/>
    <property type="project" value="TreeGrafter"/>
</dbReference>
<organism evidence="8 9">
    <name type="scientific">Scleropages formosus</name>
    <name type="common">Asian bonytongue</name>
    <name type="synonym">Osteoglossum formosum</name>
    <dbReference type="NCBI Taxonomy" id="113540"/>
    <lineage>
        <taxon>Eukaryota</taxon>
        <taxon>Metazoa</taxon>
        <taxon>Chordata</taxon>
        <taxon>Craniata</taxon>
        <taxon>Vertebrata</taxon>
        <taxon>Euteleostomi</taxon>
        <taxon>Actinopterygii</taxon>
        <taxon>Neopterygii</taxon>
        <taxon>Teleostei</taxon>
        <taxon>Osteoglossocephala</taxon>
        <taxon>Osteoglossomorpha</taxon>
        <taxon>Osteoglossiformes</taxon>
        <taxon>Osteoglossidae</taxon>
        <taxon>Scleropages</taxon>
    </lineage>
</organism>
<dbReference type="InterPro" id="IPR005429">
    <property type="entry name" value="LimpII"/>
</dbReference>
<keyword evidence="6" id="KW-0325">Glycoprotein</keyword>
<reference evidence="8" key="2">
    <citation type="submission" date="2025-08" db="UniProtKB">
        <authorList>
            <consortium name="Ensembl"/>
        </authorList>
    </citation>
    <scope>IDENTIFICATION</scope>
</reference>
<feature type="transmembrane region" description="Helical" evidence="7">
    <location>
        <begin position="56"/>
        <end position="81"/>
    </location>
</feature>
<evidence type="ECO:0000256" key="3">
    <source>
        <dbReference type="ARBA" id="ARBA00022692"/>
    </source>
</evidence>
<sequence>MFRAWTEEGSGENHTTVSDRGAGVSLASTALFQRFLISALQVVLSAKVASMFLKSCCVYSCGLLSIVLLVVAIALVVLQVFQNTLYSRIKEEIVLRNGTDAFNAWKDPPPPVYMQFYFFNVTNPSEVLNGERPAVFELGPYTYREYRPMEQVSFHENDTKVSAVNPKTYVFEPKMSRGTEDDLIRTVNIPAVTVMEKFKEHHTISGLISAIMKSQNEELFTTHTVGELLWGYADSLLSTLKKFVPEIEEHFGLFYKMNATDDGEYFFFTGKDNYKDFSRVAEWRGESSLTWWTTNECNMINGTIASTFHPIVEKNEVIYIFSSDLCRSLYALFEKEVNVMGIPAYRFVPPREVFANATENPANEGFCVPPGNCLASGLLNVSVCKQDAPIILSSPHFYQADEKFANDIFGMNPKKEHHETSIDINPLTGILLRAAKRMQVNVFLEKISVFSQTGNVRTLVFPVMYLNESVVIDEESAKKVQAVVNKGNLVINIPFLLMGVAIVLGVVFVVIICRQRVPQSTSAERQPLLKSS</sequence>
<feature type="transmembrane region" description="Helical" evidence="7">
    <location>
        <begin position="489"/>
        <end position="513"/>
    </location>
</feature>
<reference evidence="8" key="3">
    <citation type="submission" date="2025-09" db="UniProtKB">
        <authorList>
            <consortium name="Ensembl"/>
        </authorList>
    </citation>
    <scope>IDENTIFICATION</scope>
</reference>
<evidence type="ECO:0000313" key="8">
    <source>
        <dbReference type="Ensembl" id="ENSSFOP00015071049.1"/>
    </source>
</evidence>
<proteinExistence type="inferred from homology"/>
<dbReference type="OrthoDB" id="18585at2759"/>